<keyword evidence="9" id="KW-0378">Hydrolase</keyword>
<evidence type="ECO:0000256" key="5">
    <source>
        <dbReference type="ARBA" id="ARBA00022989"/>
    </source>
</evidence>
<dbReference type="EMBL" id="JXTB01000140">
    <property type="protein sequence ID" value="PON59421.1"/>
    <property type="molecule type" value="Genomic_DNA"/>
</dbReference>
<keyword evidence="7" id="KW-0325">Glycoprotein</keyword>
<keyword evidence="6 8" id="KW-0472">Membrane</keyword>
<keyword evidence="3 8" id="KW-0812">Transmembrane</keyword>
<evidence type="ECO:0000313" key="10">
    <source>
        <dbReference type="Proteomes" id="UP000237105"/>
    </source>
</evidence>
<evidence type="ECO:0000256" key="3">
    <source>
        <dbReference type="ARBA" id="ARBA00022692"/>
    </source>
</evidence>
<dbReference type="GO" id="GO:0016020">
    <property type="term" value="C:membrane"/>
    <property type="evidence" value="ECO:0007669"/>
    <property type="project" value="InterPro"/>
</dbReference>
<dbReference type="STRING" id="3476.A0A2P5CEH7"/>
<keyword evidence="4" id="KW-0677">Repeat</keyword>
<dbReference type="Gene3D" id="3.40.50.300">
    <property type="entry name" value="P-loop containing nucleotide triphosphate hydrolases"/>
    <property type="match status" value="1"/>
</dbReference>
<dbReference type="OrthoDB" id="1752082at2759"/>
<evidence type="ECO:0000256" key="1">
    <source>
        <dbReference type="ARBA" id="ARBA00007577"/>
    </source>
</evidence>
<comment type="caution">
    <text evidence="9">The sequence shown here is derived from an EMBL/GenBank/DDBJ whole genome shotgun (WGS) entry which is preliminary data.</text>
</comment>
<evidence type="ECO:0000256" key="6">
    <source>
        <dbReference type="ARBA" id="ARBA00023136"/>
    </source>
</evidence>
<evidence type="ECO:0000256" key="4">
    <source>
        <dbReference type="ARBA" id="ARBA00022737"/>
    </source>
</evidence>
<dbReference type="GO" id="GO:0016787">
    <property type="term" value="F:hydrolase activity"/>
    <property type="evidence" value="ECO:0007669"/>
    <property type="project" value="UniProtKB-KW"/>
</dbReference>
<comment type="similarity">
    <text evidence="1">Belongs to the ABC transporter superfamily. ABCB family. Multidrug resistance exporter (TC 3.A.1.201) subfamily.</text>
</comment>
<evidence type="ECO:0000256" key="7">
    <source>
        <dbReference type="ARBA" id="ARBA00023180"/>
    </source>
</evidence>
<dbReference type="SUPFAM" id="SSF52540">
    <property type="entry name" value="P-loop containing nucleoside triphosphate hydrolases"/>
    <property type="match status" value="1"/>
</dbReference>
<keyword evidence="2" id="KW-0813">Transport</keyword>
<feature type="transmembrane region" description="Helical" evidence="8">
    <location>
        <begin position="159"/>
        <end position="177"/>
    </location>
</feature>
<evidence type="ECO:0000313" key="9">
    <source>
        <dbReference type="EMBL" id="PON59421.1"/>
    </source>
</evidence>
<name>A0A2P5CEH7_PARAD</name>
<organism evidence="9 10">
    <name type="scientific">Parasponia andersonii</name>
    <name type="common">Sponia andersonii</name>
    <dbReference type="NCBI Taxonomy" id="3476"/>
    <lineage>
        <taxon>Eukaryota</taxon>
        <taxon>Viridiplantae</taxon>
        <taxon>Streptophyta</taxon>
        <taxon>Embryophyta</taxon>
        <taxon>Tracheophyta</taxon>
        <taxon>Spermatophyta</taxon>
        <taxon>Magnoliopsida</taxon>
        <taxon>eudicotyledons</taxon>
        <taxon>Gunneridae</taxon>
        <taxon>Pentapetalae</taxon>
        <taxon>rosids</taxon>
        <taxon>fabids</taxon>
        <taxon>Rosales</taxon>
        <taxon>Cannabaceae</taxon>
        <taxon>Parasponia</taxon>
    </lineage>
</organism>
<gene>
    <name evidence="9" type="ORF">PanWU01x14_159310</name>
</gene>
<evidence type="ECO:0000256" key="2">
    <source>
        <dbReference type="ARBA" id="ARBA00022448"/>
    </source>
</evidence>
<keyword evidence="5 8" id="KW-1133">Transmembrane helix</keyword>
<dbReference type="GO" id="GO:0005524">
    <property type="term" value="F:ATP binding"/>
    <property type="evidence" value="ECO:0007669"/>
    <property type="project" value="InterPro"/>
</dbReference>
<proteinExistence type="inferred from homology"/>
<protein>
    <submittedName>
        <fullName evidence="9">P-loop containing nucleoside triphosphate hydrolase</fullName>
    </submittedName>
</protein>
<dbReference type="InterPro" id="IPR027417">
    <property type="entry name" value="P-loop_NTPase"/>
</dbReference>
<sequence>MIPSELEKVVQKAVDNVAIGRTTIIVAHRLSTIKNADIIVVVENGQIKEIGMQSELIQEENSMYNSLVCLQREEKNKRREEFNYTSYFGTSSNNNFSNFGVSKLAPPNLVSQNGNKKTLCLSAIIFSATQPLHAAAMGTTISVYFSTDQDKIKDKIRNLALGPSFFFFFFFACLCFHY</sequence>
<dbReference type="InterPro" id="IPR036640">
    <property type="entry name" value="ABC1_TM_sf"/>
</dbReference>
<dbReference type="Gene3D" id="1.20.1560.10">
    <property type="entry name" value="ABC transporter type 1, transmembrane domain"/>
    <property type="match status" value="1"/>
</dbReference>
<dbReference type="Proteomes" id="UP000237105">
    <property type="component" value="Unassembled WGS sequence"/>
</dbReference>
<accession>A0A2P5CEH7</accession>
<keyword evidence="10" id="KW-1185">Reference proteome</keyword>
<dbReference type="AlphaFoldDB" id="A0A2P5CEH7"/>
<evidence type="ECO:0000256" key="8">
    <source>
        <dbReference type="SAM" id="Phobius"/>
    </source>
</evidence>
<dbReference type="PANTHER" id="PTHR45136">
    <property type="entry name" value="ABC TRANSPORTER DOMAIN-CONTAINING PROTEIN"/>
    <property type="match status" value="1"/>
</dbReference>
<dbReference type="PANTHER" id="PTHR45136:SF2">
    <property type="entry name" value="ABC TRANSPORTER DOMAIN-CONTAINING PROTEIN"/>
    <property type="match status" value="1"/>
</dbReference>
<reference evidence="10" key="1">
    <citation type="submission" date="2016-06" db="EMBL/GenBank/DDBJ databases">
        <title>Parallel loss of symbiosis genes in relatives of nitrogen-fixing non-legume Parasponia.</title>
        <authorList>
            <person name="Van Velzen R."/>
            <person name="Holmer R."/>
            <person name="Bu F."/>
            <person name="Rutten L."/>
            <person name="Van Zeijl A."/>
            <person name="Liu W."/>
            <person name="Santuari L."/>
            <person name="Cao Q."/>
            <person name="Sharma T."/>
            <person name="Shen D."/>
            <person name="Roswanjaya Y."/>
            <person name="Wardhani T."/>
            <person name="Kalhor M.S."/>
            <person name="Jansen J."/>
            <person name="Van den Hoogen J."/>
            <person name="Gungor B."/>
            <person name="Hartog M."/>
            <person name="Hontelez J."/>
            <person name="Verver J."/>
            <person name="Yang W.-C."/>
            <person name="Schijlen E."/>
            <person name="Repin R."/>
            <person name="Schilthuizen M."/>
            <person name="Schranz E."/>
            <person name="Heidstra R."/>
            <person name="Miyata K."/>
            <person name="Fedorova E."/>
            <person name="Kohlen W."/>
            <person name="Bisseling T."/>
            <person name="Smit S."/>
            <person name="Geurts R."/>
        </authorList>
    </citation>
    <scope>NUCLEOTIDE SEQUENCE [LARGE SCALE GENOMIC DNA]</scope>
    <source>
        <strain evidence="10">cv. WU1-14</strain>
    </source>
</reference>